<comment type="subcellular location">
    <subcellularLocation>
        <location evidence="1">Peroxisome</location>
    </subcellularLocation>
</comment>
<dbReference type="Pfam" id="PF00106">
    <property type="entry name" value="adh_short"/>
    <property type="match status" value="1"/>
</dbReference>
<dbReference type="FunFam" id="3.40.50.720:FF:000301">
    <property type="entry name" value="Hydroxysteroid dehydrogenase like 2"/>
    <property type="match status" value="1"/>
</dbReference>
<evidence type="ECO:0000256" key="2">
    <source>
        <dbReference type="ARBA" id="ARBA00006484"/>
    </source>
</evidence>
<keyword evidence="3" id="KW-0521">NADP</keyword>
<dbReference type="PRINTS" id="PR00081">
    <property type="entry name" value="GDHRDH"/>
</dbReference>
<reference evidence="6" key="1">
    <citation type="journal article" date="2013" name="Sci. Rep.">
        <title>Metagenomics uncovers a new group of low GC and ultra-small marine Actinobacteria.</title>
        <authorList>
            <person name="Ghai R."/>
            <person name="Mizuno C.M."/>
            <person name="Picazo A."/>
            <person name="Camacho A."/>
            <person name="Rodriguez-Valera F."/>
        </authorList>
    </citation>
    <scope>NUCLEOTIDE SEQUENCE</scope>
</reference>
<name>S5DJN9_9ACTN</name>
<organism evidence="6">
    <name type="scientific">Candidatus Actinomarina minuta</name>
    <dbReference type="NCBI Taxonomy" id="1389454"/>
    <lineage>
        <taxon>Bacteria</taxon>
        <taxon>Bacillati</taxon>
        <taxon>Actinomycetota</taxon>
        <taxon>Actinomycetes</taxon>
        <taxon>Candidatus Actinomarinidae</taxon>
        <taxon>Candidatus Actinomarinales</taxon>
        <taxon>Candidatus Actinomarineae</taxon>
        <taxon>Candidatus Actinomarinaceae</taxon>
        <taxon>Candidatus Actinomarina</taxon>
    </lineage>
</organism>
<sequence>MTYFKNKTVIMSGGSRGVGLEIAKALGKDGANIAILAKTTEPHPTLPGTIFTAAKEIEEVGGAALPIVCDIRYEEQVEAAVEEAASKFGGIDICINNASAIHLTDTINTPMKRYDLMHNINVRGTFMLSQKCIPHLKKGDNSHILTLSPPLDIARKWFGMTLAYTTAKYGMSLVAHGLAEELGKHNVASNCLWPRTSLDTAAVRNVIGAELVKGSRKPSIYADAAYAVLKRDSSTCTGNFFLDQDVLEEEGVTDFDQYAVDPESTLVSDFFVDDNPEDWIQA</sequence>
<accession>S5DJN9</accession>
<dbReference type="GO" id="GO:0016491">
    <property type="term" value="F:oxidoreductase activity"/>
    <property type="evidence" value="ECO:0007669"/>
    <property type="project" value="UniProtKB-KW"/>
</dbReference>
<dbReference type="InterPro" id="IPR020904">
    <property type="entry name" value="Sc_DH/Rdtase_CS"/>
</dbReference>
<dbReference type="InterPro" id="IPR051935">
    <property type="entry name" value="HSDL2"/>
</dbReference>
<dbReference type="NCBIfam" id="NF006133">
    <property type="entry name" value="PRK08278.1"/>
    <property type="match status" value="1"/>
</dbReference>
<dbReference type="InterPro" id="IPR036291">
    <property type="entry name" value="NAD(P)-bd_dom_sf"/>
</dbReference>
<evidence type="ECO:0000313" key="6">
    <source>
        <dbReference type="EMBL" id="AGQ18944.1"/>
    </source>
</evidence>
<evidence type="ECO:0000256" key="5">
    <source>
        <dbReference type="ARBA" id="ARBA00023140"/>
    </source>
</evidence>
<dbReference type="PANTHER" id="PTHR42808">
    <property type="entry name" value="HYDROXYSTEROID DEHYDROGENASE-LIKE PROTEIN 2"/>
    <property type="match status" value="1"/>
</dbReference>
<proteinExistence type="inferred from homology"/>
<protein>
    <submittedName>
        <fullName evidence="6">Dehydrogenase</fullName>
    </submittedName>
</protein>
<comment type="similarity">
    <text evidence="2">Belongs to the short-chain dehydrogenases/reductases (SDR) family.</text>
</comment>
<dbReference type="SUPFAM" id="SSF51735">
    <property type="entry name" value="NAD(P)-binding Rossmann-fold domains"/>
    <property type="match status" value="1"/>
</dbReference>
<dbReference type="AlphaFoldDB" id="S5DJN9"/>
<evidence type="ECO:0000256" key="4">
    <source>
        <dbReference type="ARBA" id="ARBA00023002"/>
    </source>
</evidence>
<dbReference type="Gene3D" id="3.40.50.720">
    <property type="entry name" value="NAD(P)-binding Rossmann-like Domain"/>
    <property type="match status" value="1"/>
</dbReference>
<dbReference type="PROSITE" id="PS00061">
    <property type="entry name" value="ADH_SHORT"/>
    <property type="match status" value="1"/>
</dbReference>
<dbReference type="InterPro" id="IPR002347">
    <property type="entry name" value="SDR_fam"/>
</dbReference>
<evidence type="ECO:0000256" key="1">
    <source>
        <dbReference type="ARBA" id="ARBA00004275"/>
    </source>
</evidence>
<evidence type="ECO:0000256" key="3">
    <source>
        <dbReference type="ARBA" id="ARBA00022857"/>
    </source>
</evidence>
<dbReference type="PANTHER" id="PTHR42808:SF3">
    <property type="entry name" value="HYDROXYSTEROID DEHYDROGENASE-LIKE PROTEIN 2"/>
    <property type="match status" value="1"/>
</dbReference>
<keyword evidence="4" id="KW-0560">Oxidoreductase</keyword>
<keyword evidence="5" id="KW-0576">Peroxisome</keyword>
<dbReference type="EMBL" id="KC811117">
    <property type="protein sequence ID" value="AGQ18944.1"/>
    <property type="molecule type" value="Genomic_DNA"/>
</dbReference>